<organism evidence="1 2">
    <name type="scientific">Clostridium tagluense</name>
    <dbReference type="NCBI Taxonomy" id="360422"/>
    <lineage>
        <taxon>Bacteria</taxon>
        <taxon>Bacillati</taxon>
        <taxon>Bacillota</taxon>
        <taxon>Clostridia</taxon>
        <taxon>Eubacteriales</taxon>
        <taxon>Clostridiaceae</taxon>
        <taxon>Clostridium</taxon>
    </lineage>
</organism>
<protein>
    <submittedName>
        <fullName evidence="1">Uncharacterized protein</fullName>
    </submittedName>
</protein>
<dbReference type="EMBL" id="BHYK01000045">
    <property type="protein sequence ID" value="GCD12909.1"/>
    <property type="molecule type" value="Genomic_DNA"/>
</dbReference>
<name>A0A401UTM6_9CLOT</name>
<dbReference type="Proteomes" id="UP000287872">
    <property type="component" value="Unassembled WGS sequence"/>
</dbReference>
<accession>A0A401UTM6</accession>
<comment type="caution">
    <text evidence="1">The sequence shown here is derived from an EMBL/GenBank/DDBJ whole genome shotgun (WGS) entry which is preliminary data.</text>
</comment>
<evidence type="ECO:0000313" key="1">
    <source>
        <dbReference type="EMBL" id="GCD12909.1"/>
    </source>
</evidence>
<reference evidence="1 2" key="1">
    <citation type="submission" date="2018-11" db="EMBL/GenBank/DDBJ databases">
        <title>Genome sequencing and assembly of Clostridium tagluense strain A121.</title>
        <authorList>
            <person name="Murakami T."/>
            <person name="Segawa T."/>
            <person name="Shcherbakova V.A."/>
            <person name="Mori H."/>
            <person name="Yoshimura Y."/>
        </authorList>
    </citation>
    <scope>NUCLEOTIDE SEQUENCE [LARGE SCALE GENOMIC DNA]</scope>
    <source>
        <strain evidence="1 2">A121</strain>
    </source>
</reference>
<dbReference type="RefSeq" id="WP_125005977.1">
    <property type="nucleotide sequence ID" value="NZ_BHYK01000045.1"/>
</dbReference>
<proteinExistence type="predicted"/>
<sequence length="113" mass="13293">MSMFKELDRARCMHCGKWDKECSLSTLPIEVKYYGDYAICSKCGEQFDIEYWREWVKKKRSKENLIISTCEMPTGHTGYYLSNKENTLRYSYKVMDKDDLADCPIFTKGALLT</sequence>
<dbReference type="AlphaFoldDB" id="A0A401UTM6"/>
<evidence type="ECO:0000313" key="2">
    <source>
        <dbReference type="Proteomes" id="UP000287872"/>
    </source>
</evidence>
<dbReference type="OrthoDB" id="9806398at2"/>
<gene>
    <name evidence="1" type="ORF">Ctaglu_45320</name>
</gene>
<keyword evidence="2" id="KW-1185">Reference proteome</keyword>